<dbReference type="RefSeq" id="WP_124800083.1">
    <property type="nucleotide sequence ID" value="NZ_CP034170.1"/>
</dbReference>
<dbReference type="PANTHER" id="PTHR30346:SF28">
    <property type="entry name" value="HTH-TYPE TRANSCRIPTIONAL REGULATOR CYNR"/>
    <property type="match status" value="1"/>
</dbReference>
<dbReference type="InterPro" id="IPR005119">
    <property type="entry name" value="LysR_subst-bd"/>
</dbReference>
<dbReference type="PROSITE" id="PS50931">
    <property type="entry name" value="HTH_LYSR"/>
    <property type="match status" value="1"/>
</dbReference>
<gene>
    <name evidence="6" type="ORF">EH165_14555</name>
</gene>
<evidence type="ECO:0000256" key="4">
    <source>
        <dbReference type="ARBA" id="ARBA00023163"/>
    </source>
</evidence>
<dbReference type="Gene3D" id="3.40.190.10">
    <property type="entry name" value="Periplasmic binding protein-like II"/>
    <property type="match status" value="2"/>
</dbReference>
<dbReference type="Gene3D" id="1.10.10.10">
    <property type="entry name" value="Winged helix-like DNA-binding domain superfamily/Winged helix DNA-binding domain"/>
    <property type="match status" value="1"/>
</dbReference>
<dbReference type="SUPFAM" id="SSF46785">
    <property type="entry name" value="Winged helix' DNA-binding domain"/>
    <property type="match status" value="1"/>
</dbReference>
<dbReference type="PRINTS" id="PR00039">
    <property type="entry name" value="HTHLYSR"/>
</dbReference>
<dbReference type="PANTHER" id="PTHR30346">
    <property type="entry name" value="TRANSCRIPTIONAL DUAL REGULATOR HCAR-RELATED"/>
    <property type="match status" value="1"/>
</dbReference>
<sequence>MTIELRHLRAFLAIAQEGTVTAAAAALHMTQPAVSRTLIQLEAQVGLSLVDRSTHHLHLTPAGERFQARAAAAVAAFEDATDPERWGTWPLRLGYAWSALGNATPVLLRGWARTNPDIPLELLRCDERTAGLAAGSVDAALIRGDPTYQDLTYRDPTYQDLTYRDLTRELLMMERRIAAVPSESYLAAAESVTLEDLARETVAINPASGSTTLDLWPPQSPPATITVANTDDWLSAIASGRAVGVTAAATGELHRYPGVTYLPLRGAPDLPVYFATKNPPTHPAVDALLAMMKTVLSQHTSPAHPDPAENS</sequence>
<keyword evidence="7" id="KW-1185">Reference proteome</keyword>
<feature type="domain" description="HTH lysR-type" evidence="5">
    <location>
        <begin position="3"/>
        <end position="60"/>
    </location>
</feature>
<name>A0A3G8ZPM4_9ACTN</name>
<keyword evidence="4" id="KW-0804">Transcription</keyword>
<dbReference type="InterPro" id="IPR000847">
    <property type="entry name" value="LysR_HTH_N"/>
</dbReference>
<keyword evidence="2" id="KW-0805">Transcription regulation</keyword>
<dbReference type="Pfam" id="PF03466">
    <property type="entry name" value="LysR_substrate"/>
    <property type="match status" value="1"/>
</dbReference>
<evidence type="ECO:0000313" key="6">
    <source>
        <dbReference type="EMBL" id="AZI59179.1"/>
    </source>
</evidence>
<dbReference type="KEGG" id="nak:EH165_14555"/>
<protein>
    <submittedName>
        <fullName evidence="6">LysR family transcriptional regulator</fullName>
    </submittedName>
</protein>
<evidence type="ECO:0000256" key="3">
    <source>
        <dbReference type="ARBA" id="ARBA00023125"/>
    </source>
</evidence>
<dbReference type="AlphaFoldDB" id="A0A3G8ZPM4"/>
<dbReference type="Proteomes" id="UP000268084">
    <property type="component" value="Chromosome"/>
</dbReference>
<dbReference type="InterPro" id="IPR036390">
    <property type="entry name" value="WH_DNA-bd_sf"/>
</dbReference>
<organism evidence="6 7">
    <name type="scientific">Nakamurella antarctica</name>
    <dbReference type="NCBI Taxonomy" id="1902245"/>
    <lineage>
        <taxon>Bacteria</taxon>
        <taxon>Bacillati</taxon>
        <taxon>Actinomycetota</taxon>
        <taxon>Actinomycetes</taxon>
        <taxon>Nakamurellales</taxon>
        <taxon>Nakamurellaceae</taxon>
        <taxon>Nakamurella</taxon>
    </lineage>
</organism>
<evidence type="ECO:0000256" key="2">
    <source>
        <dbReference type="ARBA" id="ARBA00023015"/>
    </source>
</evidence>
<keyword evidence="3" id="KW-0238">DNA-binding</keyword>
<evidence type="ECO:0000313" key="7">
    <source>
        <dbReference type="Proteomes" id="UP000268084"/>
    </source>
</evidence>
<reference evidence="6 7" key="1">
    <citation type="submission" date="2018-11" db="EMBL/GenBank/DDBJ databases">
        <authorList>
            <person name="Da X."/>
        </authorList>
    </citation>
    <scope>NUCLEOTIDE SEQUENCE [LARGE SCALE GENOMIC DNA]</scope>
    <source>
        <strain evidence="6 7">S14-144</strain>
    </source>
</reference>
<dbReference type="InterPro" id="IPR036388">
    <property type="entry name" value="WH-like_DNA-bd_sf"/>
</dbReference>
<proteinExistence type="inferred from homology"/>
<dbReference type="GO" id="GO:0003700">
    <property type="term" value="F:DNA-binding transcription factor activity"/>
    <property type="evidence" value="ECO:0007669"/>
    <property type="project" value="InterPro"/>
</dbReference>
<comment type="similarity">
    <text evidence="1">Belongs to the LysR transcriptional regulatory family.</text>
</comment>
<dbReference type="EMBL" id="CP034170">
    <property type="protein sequence ID" value="AZI59179.1"/>
    <property type="molecule type" value="Genomic_DNA"/>
</dbReference>
<dbReference type="Pfam" id="PF00126">
    <property type="entry name" value="HTH_1"/>
    <property type="match status" value="1"/>
</dbReference>
<reference evidence="6 7" key="2">
    <citation type="submission" date="2018-12" db="EMBL/GenBank/DDBJ databases">
        <title>Nakamurella antarcticus sp. nov., isolated from Antarctica South Shetland Islands soil.</title>
        <authorList>
            <person name="Peng F."/>
        </authorList>
    </citation>
    <scope>NUCLEOTIDE SEQUENCE [LARGE SCALE GENOMIC DNA]</scope>
    <source>
        <strain evidence="6 7">S14-144</strain>
    </source>
</reference>
<dbReference type="SUPFAM" id="SSF53850">
    <property type="entry name" value="Periplasmic binding protein-like II"/>
    <property type="match status" value="1"/>
</dbReference>
<dbReference type="FunFam" id="1.10.10.10:FF:000001">
    <property type="entry name" value="LysR family transcriptional regulator"/>
    <property type="match status" value="1"/>
</dbReference>
<dbReference type="GO" id="GO:0003677">
    <property type="term" value="F:DNA binding"/>
    <property type="evidence" value="ECO:0007669"/>
    <property type="project" value="UniProtKB-KW"/>
</dbReference>
<accession>A0A3G8ZPM4</accession>
<evidence type="ECO:0000256" key="1">
    <source>
        <dbReference type="ARBA" id="ARBA00009437"/>
    </source>
</evidence>
<evidence type="ECO:0000259" key="5">
    <source>
        <dbReference type="PROSITE" id="PS50931"/>
    </source>
</evidence>
<dbReference type="GO" id="GO:0032993">
    <property type="term" value="C:protein-DNA complex"/>
    <property type="evidence" value="ECO:0007669"/>
    <property type="project" value="TreeGrafter"/>
</dbReference>
<dbReference type="OrthoDB" id="3636008at2"/>